<dbReference type="RefSeq" id="WP_145153702.1">
    <property type="nucleotide sequence ID" value="NZ_VNIM01000068.1"/>
</dbReference>
<dbReference type="InterPro" id="IPR000015">
    <property type="entry name" value="Fimb_usher"/>
</dbReference>
<sequence>MRLSRLLSALPLVLASAPAVALPDAPALASVTTAPAALFVELVVNAQANGALAAVTQEGDRLWIEASALREAGIAVTGNQRIDVAARSDFHATYDAPGQRLLLDVPTALLPTRRIAADPRDHAQTIVDTGALLNYDLYVQHGDGRTAASLWTEQRAFGGFGTLSNTGLFRAGALGRNGYVRLDTRYRFVDERRALTVTAGDLITQALPWTTAVRVGGVQIARSFRVRPDLVTVPLPSFAGQATVPSGVDLFVNGYRQQRAEVAPGRFVLDNVPVVNGAGEARIVTTDAVGRQVATVVPFYVASELLRPGLTDFSVEAGALRRGYGITSLDYGRFVASASLRHGMSKTLTVEAHAEAAAGLAAGGGGVVWAPGLWGALHGTVSASRRGTTTGTQITAGYNYTGRRFSMGVEHIRRSGGFADVGSFDLRNWRGGMRADRASASINLASFGSIGLGYIDSRTRDNSRVRLASASLSMPVGARMSLFAAADYDVDRRGASAQLRLSVPFGRGGIAGAGISRQPGGDLRVQANVARSVPVDGGLGISADAAIDRRGTTYGQTTVTWRGPHQQVDAGTAWAGGSRSTWGGVSGSVAFLDHQLVAANALPDAFAVVATGAPRVAVYYENQRIGTTGRSGRLFVPRVTAYHPGRFAIDAVDLPIGMQAKASEARVALREGAGAVIRMPVTITSSITVRLFDRAGAALPPGTAVALPGGGATVVGWDGIVLLEGMTGPVELAAIAPAGPCRAHVTIPRGGVLLADLGVVRCE</sequence>
<protein>
    <submittedName>
        <fullName evidence="2">Fimbrial biogenesis outer membrane usher protein</fullName>
    </submittedName>
</protein>
<dbReference type="Gene3D" id="2.60.40.2610">
    <property type="entry name" value="Outer membrane usher protein FimD, plug domain"/>
    <property type="match status" value="1"/>
</dbReference>
<reference evidence="2 3" key="1">
    <citation type="submission" date="2019-07" db="EMBL/GenBank/DDBJ databases">
        <title>Sphingomonas solaris sp. nov., isolated from a solar panel from Boston, Massachusetts.</title>
        <authorList>
            <person name="Tanner K."/>
            <person name="Pascual J."/>
            <person name="Mancuso C."/>
            <person name="Pereto J."/>
            <person name="Khalil A."/>
            <person name="Vilanova C."/>
        </authorList>
    </citation>
    <scope>NUCLEOTIDE SEQUENCE [LARGE SCALE GENOMIC DNA]</scope>
    <source>
        <strain evidence="2 3">R4DWN</strain>
    </source>
</reference>
<dbReference type="Proteomes" id="UP000318681">
    <property type="component" value="Unassembled WGS sequence"/>
</dbReference>
<dbReference type="Gene3D" id="2.60.40.3110">
    <property type="match status" value="1"/>
</dbReference>
<keyword evidence="1" id="KW-0732">Signal</keyword>
<dbReference type="OrthoDB" id="8587at2"/>
<organism evidence="2 3">
    <name type="scientific">Alterirhizorhabdus solaris</name>
    <dbReference type="NCBI Taxonomy" id="2529389"/>
    <lineage>
        <taxon>Bacteria</taxon>
        <taxon>Pseudomonadati</taxon>
        <taxon>Pseudomonadota</taxon>
        <taxon>Alphaproteobacteria</taxon>
        <taxon>Sphingomonadales</taxon>
        <taxon>Rhizorhabdaceae</taxon>
        <taxon>Alterirhizorhabdus</taxon>
    </lineage>
</organism>
<dbReference type="GO" id="GO:0015473">
    <property type="term" value="F:fimbrial usher porin activity"/>
    <property type="evidence" value="ECO:0007669"/>
    <property type="project" value="InterPro"/>
</dbReference>
<feature type="signal peptide" evidence="1">
    <location>
        <begin position="1"/>
        <end position="21"/>
    </location>
</feature>
<dbReference type="GO" id="GO:0009279">
    <property type="term" value="C:cell outer membrane"/>
    <property type="evidence" value="ECO:0007669"/>
    <property type="project" value="TreeGrafter"/>
</dbReference>
<dbReference type="Pfam" id="PF00577">
    <property type="entry name" value="Usher"/>
    <property type="match status" value="2"/>
</dbReference>
<comment type="caution">
    <text evidence="2">The sequence shown here is derived from an EMBL/GenBank/DDBJ whole genome shotgun (WGS) entry which is preliminary data.</text>
</comment>
<proteinExistence type="predicted"/>
<name>A0A558QYW2_9SPHN</name>
<dbReference type="AlphaFoldDB" id="A0A558QYW2"/>
<dbReference type="PANTHER" id="PTHR30451:SF5">
    <property type="entry name" value="SLR0019 PROTEIN"/>
    <property type="match status" value="1"/>
</dbReference>
<accession>A0A558QYW2</accession>
<gene>
    <name evidence="2" type="ORF">FOY91_14995</name>
</gene>
<dbReference type="GO" id="GO:0009297">
    <property type="term" value="P:pilus assembly"/>
    <property type="evidence" value="ECO:0007669"/>
    <property type="project" value="InterPro"/>
</dbReference>
<evidence type="ECO:0000313" key="2">
    <source>
        <dbReference type="EMBL" id="TVV72247.1"/>
    </source>
</evidence>
<feature type="chain" id="PRO_5021703489" evidence="1">
    <location>
        <begin position="22"/>
        <end position="763"/>
    </location>
</feature>
<evidence type="ECO:0000313" key="3">
    <source>
        <dbReference type="Proteomes" id="UP000318681"/>
    </source>
</evidence>
<evidence type="ECO:0000256" key="1">
    <source>
        <dbReference type="SAM" id="SignalP"/>
    </source>
</evidence>
<dbReference type="InterPro" id="IPR042186">
    <property type="entry name" value="FimD_plug_dom"/>
</dbReference>
<dbReference type="PANTHER" id="PTHR30451">
    <property type="entry name" value="OUTER MEMBRANE USHER PROTEIN"/>
    <property type="match status" value="1"/>
</dbReference>
<dbReference type="EMBL" id="VNIM01000068">
    <property type="protein sequence ID" value="TVV72247.1"/>
    <property type="molecule type" value="Genomic_DNA"/>
</dbReference>
<keyword evidence="3" id="KW-1185">Reference proteome</keyword>